<name>A0AA36DTI5_CYLNA</name>
<dbReference type="Gene3D" id="2.60.169.10">
    <property type="entry name" value="Microviridae F protein"/>
    <property type="match status" value="2"/>
</dbReference>
<dbReference type="AlphaFoldDB" id="A0AA36DTI5"/>
<dbReference type="InterPro" id="IPR003514">
    <property type="entry name" value="Microviridae_protein_F"/>
</dbReference>
<evidence type="ECO:0008006" key="6">
    <source>
        <dbReference type="Google" id="ProtNLM"/>
    </source>
</evidence>
<evidence type="ECO:0000256" key="1">
    <source>
        <dbReference type="ARBA" id="ARBA00009963"/>
    </source>
</evidence>
<dbReference type="InterPro" id="IPR037002">
    <property type="entry name" value="Microviridae_protein_F_sf"/>
</dbReference>
<gene>
    <name evidence="2" type="ORF">CYNAS_LOCUS4392</name>
    <name evidence="3" type="ORF">CYNAS_LOCUS4393</name>
    <name evidence="4" type="ORF">CYNAS_LOCUS4394</name>
</gene>
<dbReference type="EMBL" id="CATQJL010000111">
    <property type="protein sequence ID" value="CAJ0592409.1"/>
    <property type="molecule type" value="Genomic_DNA"/>
</dbReference>
<evidence type="ECO:0000313" key="2">
    <source>
        <dbReference type="EMBL" id="CAJ0592409.1"/>
    </source>
</evidence>
<dbReference type="EMBL" id="CATQJL010000111">
    <property type="protein sequence ID" value="CAJ0592410.1"/>
    <property type="molecule type" value="Genomic_DNA"/>
</dbReference>
<evidence type="ECO:0000313" key="3">
    <source>
        <dbReference type="EMBL" id="CAJ0592410.1"/>
    </source>
</evidence>
<accession>A0AA36DTI5</accession>
<reference evidence="3" key="1">
    <citation type="submission" date="2023-07" db="EMBL/GenBank/DDBJ databases">
        <authorList>
            <consortium name="CYATHOMIX"/>
        </authorList>
    </citation>
    <scope>NUCLEOTIDE SEQUENCE</scope>
    <source>
        <strain evidence="3">N/A</strain>
    </source>
</reference>
<dbReference type="Proteomes" id="UP001176961">
    <property type="component" value="Unassembled WGS sequence"/>
</dbReference>
<proteinExistence type="inferred from homology"/>
<dbReference type="EMBL" id="CATQJL010000111">
    <property type="protein sequence ID" value="CAJ0592411.1"/>
    <property type="molecule type" value="Genomic_DNA"/>
</dbReference>
<dbReference type="InterPro" id="IPR016184">
    <property type="entry name" value="Capsid/spike_ssDNA_virus"/>
</dbReference>
<organism evidence="3 5">
    <name type="scientific">Cylicocyclus nassatus</name>
    <name type="common">Nematode worm</name>
    <dbReference type="NCBI Taxonomy" id="53992"/>
    <lineage>
        <taxon>Eukaryota</taxon>
        <taxon>Metazoa</taxon>
        <taxon>Ecdysozoa</taxon>
        <taxon>Nematoda</taxon>
        <taxon>Chromadorea</taxon>
        <taxon>Rhabditida</taxon>
        <taxon>Rhabditina</taxon>
        <taxon>Rhabditomorpha</taxon>
        <taxon>Strongyloidea</taxon>
        <taxon>Strongylidae</taxon>
        <taxon>Cylicocyclus</taxon>
    </lineage>
</organism>
<keyword evidence="5" id="KW-1185">Reference proteome</keyword>
<protein>
    <recommendedName>
        <fullName evidence="6">Major capsid protein</fullName>
    </recommendedName>
</protein>
<dbReference type="Pfam" id="PF02305">
    <property type="entry name" value="Phage_F"/>
    <property type="match status" value="1"/>
</dbReference>
<evidence type="ECO:0000313" key="5">
    <source>
        <dbReference type="Proteomes" id="UP001176961"/>
    </source>
</evidence>
<comment type="caution">
    <text evidence="3">The sequence shown here is derived from an EMBL/GenBank/DDBJ whole genome shotgun (WGS) entry which is preliminary data.</text>
</comment>
<dbReference type="SUPFAM" id="SSF88645">
    <property type="entry name" value="ssDNA viruses"/>
    <property type="match status" value="1"/>
</dbReference>
<sequence>MPNGIVLEETISMDEAHDLLPDPALYDMDKAAGSGVNLEQVNNVSVNNAQRNRSHFNLDHDVNTTASLGTIQPLGFMDMFPHDKLSFKPSTLVRAGAMVVPAWAKFKWQLSSAFVPIKSVFPNYDYFLTGTYKRSSQGKLSIGTLPWITTAQLTALCCAGAKMSIWFNGYPTDHDKYWVKATRDSNESIKNIISAVHQPANLGVVTDGGNYGLLPNYRGMVFNATFLWQNNLGWENRSGSRPLWLPLGNPVTGSFDSETRFDDVFYNNEDITPDNADFVIETTPLTGGVYARNFALCFKLSDKGKLFAKMLRGLGYSLDFRADTADDRVSLLPLLAWYRAYFKFNGIERLRNWESTYCHQLIHLLEEFGDSRCSFDVSSTHWYAPISGTSSTFAMFVMDELYDSFYPTENYNFISAHRADIANKGSTSSYDVGVYNNERFYDYVDMVNNAINSISSEIKDTGVNSSADGINTSVDNGLSLVNTVFTEATAAGIKAVCNGNNGITATEIEALKRLQRMTSKHDVLGQNVRSLLKAFGVDDYNDEEPVEILGFRSFDLNISEVTSLADTFNNDVGDGGRYLGEQAGKSVTMGSDEYSKPIVCSTDERGFFIVMGGVMPVSGYVNMADHRNYMVTRPQQYDKELEGLGYDASRIERLFGDLRVSFKDSTIKKHNFGFVPHWSSIKVKSNINNGDFNRPSKINALLPYTSDRVIRVLQPNGTTYVAPTAQFGKSFISTMSHDNTLPTKLPIAGKEWTYAYKYGFMGQLNRMFVNYDKQLDGLPGGLYYPDGRAVSEWSYEQEDNFVVHNRIIMSLESEMLPIADTYMTQDDSAKANETVSLS</sequence>
<evidence type="ECO:0000313" key="4">
    <source>
        <dbReference type="EMBL" id="CAJ0592411.1"/>
    </source>
</evidence>
<comment type="similarity">
    <text evidence="1">Belongs to the microviridae F protein family.</text>
</comment>
<dbReference type="GO" id="GO:0005198">
    <property type="term" value="F:structural molecule activity"/>
    <property type="evidence" value="ECO:0007669"/>
    <property type="project" value="InterPro"/>
</dbReference>